<sequence length="160" mass="17142">MAVDMFLKITDVKGESKDKGHAGEIEIESFSWGASQLGASSHGTGAGAGKVSMNDFHFVMRNNSASPSLFLFCANGKHLKEAKLTCRKAGGTQQNFLVVTMSDLLISSYQTGGSQGGEVPMDQISLNYSKIEIDYLAQDEKGITKSAGKKHWDMKTNTGG</sequence>
<reference evidence="1" key="1">
    <citation type="submission" date="2024-05" db="EMBL/GenBank/DDBJ databases">
        <title>Planctomycetes of the genus Singulisphaera possess chitinolytic capabilities.</title>
        <authorList>
            <person name="Ivanova A."/>
        </authorList>
    </citation>
    <scope>NUCLEOTIDE SEQUENCE</scope>
    <source>
        <strain evidence="1">Ch08T</strain>
    </source>
</reference>
<dbReference type="InterPro" id="IPR036624">
    <property type="entry name" value="Hcp1-lik_sf"/>
</dbReference>
<dbReference type="Pfam" id="PF05638">
    <property type="entry name" value="T6SS_HCP"/>
    <property type="match status" value="1"/>
</dbReference>
<dbReference type="PANTHER" id="PTHR36152:SF5">
    <property type="entry name" value="PROTEIN HCP1"/>
    <property type="match status" value="1"/>
</dbReference>
<proteinExistence type="predicted"/>
<evidence type="ECO:0000313" key="1">
    <source>
        <dbReference type="EMBL" id="XBH03140.1"/>
    </source>
</evidence>
<accession>A0AAU7CDI9</accession>
<dbReference type="RefSeq" id="WP_406695877.1">
    <property type="nucleotide sequence ID" value="NZ_CP155447.1"/>
</dbReference>
<dbReference type="EMBL" id="CP155447">
    <property type="protein sequence ID" value="XBH03140.1"/>
    <property type="molecule type" value="Genomic_DNA"/>
</dbReference>
<dbReference type="InterPro" id="IPR008514">
    <property type="entry name" value="T6SS_Hcp"/>
</dbReference>
<dbReference type="PANTHER" id="PTHR36152">
    <property type="entry name" value="CYTOPLASMIC PROTEIN-RELATED"/>
    <property type="match status" value="1"/>
</dbReference>
<dbReference type="Gene3D" id="2.30.110.20">
    <property type="entry name" value="Hcp1-like"/>
    <property type="match status" value="1"/>
</dbReference>
<organism evidence="1">
    <name type="scientific">Singulisphaera sp. Ch08</name>
    <dbReference type="NCBI Taxonomy" id="3120278"/>
    <lineage>
        <taxon>Bacteria</taxon>
        <taxon>Pseudomonadati</taxon>
        <taxon>Planctomycetota</taxon>
        <taxon>Planctomycetia</taxon>
        <taxon>Isosphaerales</taxon>
        <taxon>Isosphaeraceae</taxon>
        <taxon>Singulisphaera</taxon>
    </lineage>
</organism>
<gene>
    <name evidence="1" type="ORF">V5E97_33265</name>
</gene>
<dbReference type="InterPro" id="IPR053165">
    <property type="entry name" value="HSI-I_assembly_Hcp1"/>
</dbReference>
<name>A0AAU7CDI9_9BACT</name>
<protein>
    <submittedName>
        <fullName evidence="1">Type VI secretion system tube protein Hcp</fullName>
    </submittedName>
</protein>
<dbReference type="AlphaFoldDB" id="A0AAU7CDI9"/>
<dbReference type="SUPFAM" id="SSF141452">
    <property type="entry name" value="Hcp1-like"/>
    <property type="match status" value="1"/>
</dbReference>